<name>A0A1Q5Q3N0_9ACTO</name>
<dbReference type="AlphaFoldDB" id="A0A1Q5Q3N0"/>
<protein>
    <submittedName>
        <fullName evidence="2">Zinc chelation protein SecC</fullName>
    </submittedName>
</protein>
<keyword evidence="3" id="KW-1185">Reference proteome</keyword>
<reference evidence="3" key="1">
    <citation type="submission" date="2016-12" db="EMBL/GenBank/DDBJ databases">
        <authorList>
            <person name="Meng X."/>
        </authorList>
    </citation>
    <scope>NUCLEOTIDE SEQUENCE [LARGE SCALE GENOMIC DNA]</scope>
    <source>
        <strain evidence="3">DSM 19116</strain>
    </source>
</reference>
<dbReference type="OrthoDB" id="21421at2"/>
<dbReference type="Pfam" id="PF17775">
    <property type="entry name" value="YchJ_M-like"/>
    <property type="match status" value="1"/>
</dbReference>
<dbReference type="InterPro" id="IPR048469">
    <property type="entry name" value="YchJ-like_M"/>
</dbReference>
<evidence type="ECO:0000259" key="1">
    <source>
        <dbReference type="Pfam" id="PF17775"/>
    </source>
</evidence>
<evidence type="ECO:0000313" key="2">
    <source>
        <dbReference type="EMBL" id="OKL54438.1"/>
    </source>
</evidence>
<feature type="domain" description="YchJ-like middle NTF2-like" evidence="1">
    <location>
        <begin position="31"/>
        <end position="124"/>
    </location>
</feature>
<dbReference type="Proteomes" id="UP000185628">
    <property type="component" value="Unassembled WGS sequence"/>
</dbReference>
<accession>A0A1Q5Q3N0</accession>
<dbReference type="EMBL" id="MQVR01000016">
    <property type="protein sequence ID" value="OKL54438.1"/>
    <property type="molecule type" value="Genomic_DNA"/>
</dbReference>
<organism evidence="2 3">
    <name type="scientific">Bowdeniella nasicola</name>
    <dbReference type="NCBI Taxonomy" id="208480"/>
    <lineage>
        <taxon>Bacteria</taxon>
        <taxon>Bacillati</taxon>
        <taxon>Actinomycetota</taxon>
        <taxon>Actinomycetes</taxon>
        <taxon>Actinomycetales</taxon>
        <taxon>Actinomycetaceae</taxon>
        <taxon>Bowdeniella</taxon>
    </lineage>
</organism>
<dbReference type="SUPFAM" id="SSF54427">
    <property type="entry name" value="NTF2-like"/>
    <property type="match status" value="1"/>
</dbReference>
<evidence type="ECO:0000313" key="3">
    <source>
        <dbReference type="Proteomes" id="UP000185628"/>
    </source>
</evidence>
<dbReference type="RefSeq" id="WP_073716138.1">
    <property type="nucleotide sequence ID" value="NZ_MQVR01000016.1"/>
</dbReference>
<proteinExistence type="predicted"/>
<gene>
    <name evidence="2" type="ORF">BSZ39_04225</name>
</gene>
<sequence>MTTKAWPCPCGGETYATCCGELHDGVRQATTAEELMRSRYSAYVRRNANYVFRSWHPRTRPTNVDDDSPVFTRLEILDVVDGGEDDTEGIVEFRAHFMDDGMTGELHERSRFTRKAGRWVYLDALPLE</sequence>
<dbReference type="PANTHER" id="PTHR33747">
    <property type="entry name" value="UPF0225 PROTEIN SCO1677"/>
    <property type="match status" value="1"/>
</dbReference>
<dbReference type="Gene3D" id="3.10.450.50">
    <property type="match status" value="1"/>
</dbReference>
<comment type="caution">
    <text evidence="2">The sequence shown here is derived from an EMBL/GenBank/DDBJ whole genome shotgun (WGS) entry which is preliminary data.</text>
</comment>
<dbReference type="PANTHER" id="PTHR33747:SF1">
    <property type="entry name" value="ADENYLATE CYCLASE-ASSOCIATED CAP C-TERMINAL DOMAIN-CONTAINING PROTEIN"/>
    <property type="match status" value="1"/>
</dbReference>
<dbReference type="InterPro" id="IPR032710">
    <property type="entry name" value="NTF2-like_dom_sf"/>
</dbReference>